<dbReference type="SUPFAM" id="SSF53335">
    <property type="entry name" value="S-adenosyl-L-methionine-dependent methyltransferases"/>
    <property type="match status" value="1"/>
</dbReference>
<proteinExistence type="predicted"/>
<dbReference type="InterPro" id="IPR029063">
    <property type="entry name" value="SAM-dependent_MTases_sf"/>
</dbReference>
<reference evidence="1 2" key="1">
    <citation type="submission" date="2019-02" db="EMBL/GenBank/DDBJ databases">
        <title>Complete genome sequence of Pseudomonas sp. SNU WT1 isolated from rainbow trout.</title>
        <authorList>
            <person name="Oh W.T."/>
            <person name="Park S.C."/>
        </authorList>
    </citation>
    <scope>NUCLEOTIDE SEQUENCE [LARGE SCALE GENOMIC DNA]</scope>
    <source>
        <strain evidence="1 2">SNU WT1</strain>
    </source>
</reference>
<gene>
    <name evidence="1" type="ORF">EXN22_11195</name>
</gene>
<evidence type="ECO:0000313" key="2">
    <source>
        <dbReference type="Proteomes" id="UP000291130"/>
    </source>
</evidence>
<evidence type="ECO:0008006" key="3">
    <source>
        <dbReference type="Google" id="ProtNLM"/>
    </source>
</evidence>
<dbReference type="RefSeq" id="WP_130264101.1">
    <property type="nucleotide sequence ID" value="NZ_CP035952.1"/>
</dbReference>
<name>A0A411MHF6_9PSED</name>
<evidence type="ECO:0000313" key="1">
    <source>
        <dbReference type="EMBL" id="QBF26231.1"/>
    </source>
</evidence>
<dbReference type="AlphaFoldDB" id="A0A411MHF6"/>
<protein>
    <recommendedName>
        <fullName evidence="3">Site-specific DNA-methyltransferase</fullName>
    </recommendedName>
</protein>
<accession>A0A411MHF6</accession>
<organism evidence="1 2">
    <name type="scientific">Pseudomonas tructae</name>
    <dbReference type="NCBI Taxonomy" id="2518644"/>
    <lineage>
        <taxon>Bacteria</taxon>
        <taxon>Pseudomonadati</taxon>
        <taxon>Pseudomonadota</taxon>
        <taxon>Gammaproteobacteria</taxon>
        <taxon>Pseudomonadales</taxon>
        <taxon>Pseudomonadaceae</taxon>
        <taxon>Pseudomonas</taxon>
    </lineage>
</organism>
<dbReference type="EMBL" id="CP035952">
    <property type="protein sequence ID" value="QBF26231.1"/>
    <property type="molecule type" value="Genomic_DNA"/>
</dbReference>
<sequence>MNEVSLHHGDCLEVMKSIPSASVDLVLADLPYGTTHCAWDVIIPFAPLWEQYLRIAKPEAAIVLCAAQPFASMVGSMPKA</sequence>
<keyword evidence="2" id="KW-1185">Reference proteome</keyword>
<dbReference type="KEGG" id="ptk:EXN22_11195"/>
<dbReference type="OrthoDB" id="9816043at2"/>
<dbReference type="Proteomes" id="UP000291130">
    <property type="component" value="Chromosome"/>
</dbReference>
<dbReference type="Gene3D" id="3.40.50.150">
    <property type="entry name" value="Vaccinia Virus protein VP39"/>
    <property type="match status" value="1"/>
</dbReference>